<sequence>MSAPPYPEWLKKAAEILAELDEASSSDERHKIIDDNAAFWGQLKPWLLELSHKKCWFSEAKDCFSHWDVEHFRPKKSARGLNGETDEGYWWLAFDWRNLRICGTAGNRKKGTFFPIRELTQRATRDSDLRAEQFDLLDPADEEDPALLFFNVFGDAIVAPHVTDSWERHRVEYSIERYNLNSFEALRTKRQQRWSECWGYICDYQNELTAFQRDPSKVIARDRAKRLAGTIRAMLGEDQELSAVARACLISANDPRLVGFLQTR</sequence>
<evidence type="ECO:0000313" key="1">
    <source>
        <dbReference type="EMBL" id="SCL20342.1"/>
    </source>
</evidence>
<dbReference type="Proteomes" id="UP000199413">
    <property type="component" value="Unassembled WGS sequence"/>
</dbReference>
<dbReference type="EMBL" id="FMHV01000002">
    <property type="protein sequence ID" value="SCL20342.1"/>
    <property type="molecule type" value="Genomic_DNA"/>
</dbReference>
<reference evidence="2" key="1">
    <citation type="submission" date="2016-06" db="EMBL/GenBank/DDBJ databases">
        <authorList>
            <person name="Varghese N."/>
            <person name="Submissions Spin"/>
        </authorList>
    </citation>
    <scope>NUCLEOTIDE SEQUENCE [LARGE SCALE GENOMIC DNA]</scope>
    <source>
        <strain evidence="2">DSM 45431</strain>
    </source>
</reference>
<accession>A0A1C6RT22</accession>
<name>A0A1C6RT22_9ACTN</name>
<keyword evidence="2" id="KW-1185">Reference proteome</keyword>
<dbReference type="AlphaFoldDB" id="A0A1C6RT22"/>
<evidence type="ECO:0008006" key="3">
    <source>
        <dbReference type="Google" id="ProtNLM"/>
    </source>
</evidence>
<dbReference type="OrthoDB" id="4570863at2"/>
<evidence type="ECO:0000313" key="2">
    <source>
        <dbReference type="Proteomes" id="UP000199413"/>
    </source>
</evidence>
<dbReference type="STRING" id="568872.GA0070624_1974"/>
<dbReference type="RefSeq" id="WP_141714973.1">
    <property type="nucleotide sequence ID" value="NZ_FMHV01000002.1"/>
</dbReference>
<gene>
    <name evidence="1" type="ORF">GA0070624_1974</name>
</gene>
<protein>
    <recommendedName>
        <fullName evidence="3">TIGR02646 family protein</fullName>
    </recommendedName>
</protein>
<proteinExistence type="predicted"/>
<organism evidence="1 2">
    <name type="scientific">Micromonospora rhizosphaerae</name>
    <dbReference type="NCBI Taxonomy" id="568872"/>
    <lineage>
        <taxon>Bacteria</taxon>
        <taxon>Bacillati</taxon>
        <taxon>Actinomycetota</taxon>
        <taxon>Actinomycetes</taxon>
        <taxon>Micromonosporales</taxon>
        <taxon>Micromonosporaceae</taxon>
        <taxon>Micromonospora</taxon>
    </lineage>
</organism>